<evidence type="ECO:0000256" key="2">
    <source>
        <dbReference type="ARBA" id="ARBA00001933"/>
    </source>
</evidence>
<dbReference type="Gene3D" id="3.40.50.1100">
    <property type="match status" value="2"/>
</dbReference>
<evidence type="ECO:0000256" key="5">
    <source>
        <dbReference type="ARBA" id="ARBA00011881"/>
    </source>
</evidence>
<keyword evidence="15" id="KW-1185">Reference proteome</keyword>
<dbReference type="STRING" id="312017.Q22B57"/>
<keyword evidence="8 11" id="KW-0663">Pyridoxal phosphate</keyword>
<dbReference type="EMBL" id="GG662565">
    <property type="protein sequence ID" value="EAR82544.1"/>
    <property type="molecule type" value="Genomic_DNA"/>
</dbReference>
<dbReference type="Pfam" id="PF00585">
    <property type="entry name" value="Thr_dehydrat_C"/>
    <property type="match status" value="1"/>
</dbReference>
<dbReference type="Proteomes" id="UP000009168">
    <property type="component" value="Unassembled WGS sequence"/>
</dbReference>
<feature type="compositionally biased region" description="Polar residues" evidence="12">
    <location>
        <begin position="24"/>
        <end position="44"/>
    </location>
</feature>
<keyword evidence="9 11" id="KW-0456">Lyase</keyword>
<dbReference type="InterPro" id="IPR045865">
    <property type="entry name" value="ACT-like_dom_sf"/>
</dbReference>
<evidence type="ECO:0000256" key="12">
    <source>
        <dbReference type="SAM" id="MobiDB-lite"/>
    </source>
</evidence>
<evidence type="ECO:0000313" key="15">
    <source>
        <dbReference type="Proteomes" id="UP000009168"/>
    </source>
</evidence>
<evidence type="ECO:0000256" key="8">
    <source>
        <dbReference type="ARBA" id="ARBA00022898"/>
    </source>
</evidence>
<dbReference type="PANTHER" id="PTHR48078:SF11">
    <property type="entry name" value="THREONINE DEHYDRATASE, MITOCHONDRIAL"/>
    <property type="match status" value="1"/>
</dbReference>
<evidence type="ECO:0000256" key="7">
    <source>
        <dbReference type="ARBA" id="ARBA00022624"/>
    </source>
</evidence>
<dbReference type="GO" id="GO:0004794">
    <property type="term" value="F:threonine deaminase activity"/>
    <property type="evidence" value="ECO:0007669"/>
    <property type="project" value="UniProtKB-UniRule"/>
</dbReference>
<dbReference type="SUPFAM" id="SSF53686">
    <property type="entry name" value="Tryptophan synthase beta subunit-like PLP-dependent enzymes"/>
    <property type="match status" value="1"/>
</dbReference>
<evidence type="ECO:0000259" key="13">
    <source>
        <dbReference type="PROSITE" id="PS51672"/>
    </source>
</evidence>
<dbReference type="EC" id="4.3.1.19" evidence="11"/>
<accession>Q22B57</accession>
<feature type="domain" description="ACT-like" evidence="13">
    <location>
        <begin position="398"/>
        <end position="474"/>
    </location>
</feature>
<evidence type="ECO:0000256" key="3">
    <source>
        <dbReference type="ARBA" id="ARBA00004810"/>
    </source>
</evidence>
<evidence type="ECO:0000256" key="4">
    <source>
        <dbReference type="ARBA" id="ARBA00010869"/>
    </source>
</evidence>
<evidence type="ECO:0000256" key="6">
    <source>
        <dbReference type="ARBA" id="ARBA00022605"/>
    </source>
</evidence>
<keyword evidence="10 11" id="KW-0100">Branched-chain amino acid biosynthesis</keyword>
<dbReference type="GO" id="GO:0003941">
    <property type="term" value="F:L-serine ammonia-lyase activity"/>
    <property type="evidence" value="ECO:0007669"/>
    <property type="project" value="TreeGrafter"/>
</dbReference>
<dbReference type="KEGG" id="tet:TTHERM_01109980"/>
<dbReference type="PANTHER" id="PTHR48078">
    <property type="entry name" value="THREONINE DEHYDRATASE, MITOCHONDRIAL-RELATED"/>
    <property type="match status" value="1"/>
</dbReference>
<dbReference type="CDD" id="cd01562">
    <property type="entry name" value="Thr-dehyd"/>
    <property type="match status" value="1"/>
</dbReference>
<dbReference type="GO" id="GO:0030170">
    <property type="term" value="F:pyridoxal phosphate binding"/>
    <property type="evidence" value="ECO:0007669"/>
    <property type="project" value="InterPro"/>
</dbReference>
<keyword evidence="7 11" id="KW-0412">Isoleucine biosynthesis</keyword>
<proteinExistence type="inferred from homology"/>
<evidence type="ECO:0000256" key="9">
    <source>
        <dbReference type="ARBA" id="ARBA00023239"/>
    </source>
</evidence>
<dbReference type="InterPro" id="IPR011820">
    <property type="entry name" value="IlvA"/>
</dbReference>
<dbReference type="SUPFAM" id="SSF55021">
    <property type="entry name" value="ACT-like"/>
    <property type="match status" value="1"/>
</dbReference>
<dbReference type="OrthoDB" id="4418812at2759"/>
<dbReference type="AlphaFoldDB" id="Q22B57"/>
<dbReference type="UniPathway" id="UPA00047">
    <property type="reaction ID" value="UER00054"/>
</dbReference>
<dbReference type="RefSeq" id="XP_001030207.1">
    <property type="nucleotide sequence ID" value="XM_001030207.3"/>
</dbReference>
<comment type="similarity">
    <text evidence="4 11">Belongs to the serine/threonine dehydratase family.</text>
</comment>
<comment type="pathway">
    <text evidence="3 11">Amino-acid biosynthesis; L-isoleucine biosynthesis; 2-oxobutanoate from L-threonine: step 1/1.</text>
</comment>
<dbReference type="InterPro" id="IPR001721">
    <property type="entry name" value="TD_ACT-like"/>
</dbReference>
<dbReference type="InterPro" id="IPR036052">
    <property type="entry name" value="TrpB-like_PALP_sf"/>
</dbReference>
<dbReference type="InterPro" id="IPR001926">
    <property type="entry name" value="TrpB-like_PALP"/>
</dbReference>
<comment type="subunit">
    <text evidence="5">Homotetramer.</text>
</comment>
<reference evidence="15" key="1">
    <citation type="journal article" date="2006" name="PLoS Biol.">
        <title>Macronuclear genome sequence of the ciliate Tetrahymena thermophila, a model eukaryote.</title>
        <authorList>
            <person name="Eisen J.A."/>
            <person name="Coyne R.S."/>
            <person name="Wu M."/>
            <person name="Wu D."/>
            <person name="Thiagarajan M."/>
            <person name="Wortman J.R."/>
            <person name="Badger J.H."/>
            <person name="Ren Q."/>
            <person name="Amedeo P."/>
            <person name="Jones K.M."/>
            <person name="Tallon L.J."/>
            <person name="Delcher A.L."/>
            <person name="Salzberg S.L."/>
            <person name="Silva J.C."/>
            <person name="Haas B.J."/>
            <person name="Majoros W.H."/>
            <person name="Farzad M."/>
            <person name="Carlton J.M."/>
            <person name="Smith R.K. Jr."/>
            <person name="Garg J."/>
            <person name="Pearlman R.E."/>
            <person name="Karrer K.M."/>
            <person name="Sun L."/>
            <person name="Manning G."/>
            <person name="Elde N.C."/>
            <person name="Turkewitz A.P."/>
            <person name="Asai D.J."/>
            <person name="Wilkes D.E."/>
            <person name="Wang Y."/>
            <person name="Cai H."/>
            <person name="Collins K."/>
            <person name="Stewart B.A."/>
            <person name="Lee S.R."/>
            <person name="Wilamowska K."/>
            <person name="Weinberg Z."/>
            <person name="Ruzzo W.L."/>
            <person name="Wloga D."/>
            <person name="Gaertig J."/>
            <person name="Frankel J."/>
            <person name="Tsao C.-C."/>
            <person name="Gorovsky M.A."/>
            <person name="Keeling P.J."/>
            <person name="Waller R.F."/>
            <person name="Patron N.J."/>
            <person name="Cherry J.M."/>
            <person name="Stover N.A."/>
            <person name="Krieger C.J."/>
            <person name="del Toro C."/>
            <person name="Ryder H.F."/>
            <person name="Williamson S.C."/>
            <person name="Barbeau R.A."/>
            <person name="Hamilton E.P."/>
            <person name="Orias E."/>
        </authorList>
    </citation>
    <scope>NUCLEOTIDE SEQUENCE [LARGE SCALE GENOMIC DNA]</scope>
    <source>
        <strain evidence="15">SB210</strain>
    </source>
</reference>
<name>Q22B57_TETTS</name>
<dbReference type="NCBIfam" id="TIGR02079">
    <property type="entry name" value="THD1"/>
    <property type="match status" value="1"/>
</dbReference>
<protein>
    <recommendedName>
        <fullName evidence="11">Threonine dehydratase</fullName>
        <ecNumber evidence="11">4.3.1.19</ecNumber>
    </recommendedName>
    <alternativeName>
        <fullName evidence="11">Threonine deaminase</fullName>
    </alternativeName>
</protein>
<dbReference type="GO" id="GO:0009097">
    <property type="term" value="P:isoleucine biosynthetic process"/>
    <property type="evidence" value="ECO:0007669"/>
    <property type="project" value="UniProtKB-UniRule"/>
</dbReference>
<dbReference type="InterPro" id="IPR000634">
    <property type="entry name" value="Ser/Thr_deHydtase_PyrdxlP-BS"/>
</dbReference>
<dbReference type="eggNOG" id="KOG1250">
    <property type="taxonomic scope" value="Eukaryota"/>
</dbReference>
<feature type="compositionally biased region" description="Polar residues" evidence="12">
    <location>
        <begin position="1"/>
        <end position="11"/>
    </location>
</feature>
<dbReference type="OMA" id="QTQHLGQ"/>
<dbReference type="GeneID" id="7840250"/>
<dbReference type="GO" id="GO:0006565">
    <property type="term" value="P:L-serine catabolic process"/>
    <property type="evidence" value="ECO:0007669"/>
    <property type="project" value="TreeGrafter"/>
</dbReference>
<feature type="region of interest" description="Disordered" evidence="12">
    <location>
        <begin position="1"/>
        <end position="49"/>
    </location>
</feature>
<dbReference type="NCBIfam" id="NF006390">
    <property type="entry name" value="PRK08639.1"/>
    <property type="match status" value="1"/>
</dbReference>
<evidence type="ECO:0000313" key="14">
    <source>
        <dbReference type="EMBL" id="EAR82544.1"/>
    </source>
</evidence>
<dbReference type="GO" id="GO:0006567">
    <property type="term" value="P:L-threonine catabolic process"/>
    <property type="evidence" value="ECO:0007669"/>
    <property type="project" value="TreeGrafter"/>
</dbReference>
<dbReference type="Pfam" id="PF00291">
    <property type="entry name" value="PALP"/>
    <property type="match status" value="1"/>
</dbReference>
<evidence type="ECO:0000256" key="11">
    <source>
        <dbReference type="RuleBase" id="RU362012"/>
    </source>
</evidence>
<comment type="catalytic activity">
    <reaction evidence="1 11">
        <text>L-threonine = 2-oxobutanoate + NH4(+)</text>
        <dbReference type="Rhea" id="RHEA:22108"/>
        <dbReference type="ChEBI" id="CHEBI:16763"/>
        <dbReference type="ChEBI" id="CHEBI:28938"/>
        <dbReference type="ChEBI" id="CHEBI:57926"/>
        <dbReference type="EC" id="4.3.1.19"/>
    </reaction>
</comment>
<sequence>MDKTLNGQTLEESNHSNPEEIHQKQNGVEKQQTGPKITQVQNKHTQGDQEYIYKREKPDRELKTDLSKLCPINKIYKAYKDIRSTVRRTPLTQSLYLSEKYGANVFLKREDLQIVRSFKLRGALNKFVNLTTEEKAKGVVCASAGNHAQGVAYCCNYMKTKGTIFMPVNAPSIKLRSVKSWGGPYIEVKLIGNTFDECFRAAKKYCEETSSTFVHAYDDDKVIEGQATIAVEILEDFQGTIDYIFICIGGGGLCAGVGSYFKHMSPDTVIVGCEPEGCPSMKLAVQNNNPEPLKSINPFVDGAAVGIPGKRTHEIISNLMPGVLLIPEGVVCSALLDIYNAESIVVEPAGALAIAGLNYYKEELKGKNVVCIISGSNNDLTRMTDIKILSRVEEGYQYYMLVDFYQKPGALKEFIIQCLSSEDEVLNIEYTKKSNREKGPAIVGIECPKPSNFEKIKQKMQEKSISYKILKPGDQLFNLLL</sequence>
<evidence type="ECO:0000256" key="1">
    <source>
        <dbReference type="ARBA" id="ARBA00001274"/>
    </source>
</evidence>
<gene>
    <name evidence="14" type="ORF">TTHERM_01109980</name>
</gene>
<keyword evidence="6 11" id="KW-0028">Amino-acid biosynthesis</keyword>
<dbReference type="PROSITE" id="PS51672">
    <property type="entry name" value="ACT_LIKE"/>
    <property type="match status" value="1"/>
</dbReference>
<dbReference type="FunFam" id="3.40.50.1100:FF:000005">
    <property type="entry name" value="Threonine dehydratase catabolic"/>
    <property type="match status" value="1"/>
</dbReference>
<dbReference type="HOGENOM" id="CLU_021152_4_2_1"/>
<dbReference type="InParanoid" id="Q22B57"/>
<dbReference type="PROSITE" id="PS00165">
    <property type="entry name" value="DEHYDRATASE_SER_THR"/>
    <property type="match status" value="1"/>
</dbReference>
<comment type="cofactor">
    <cofactor evidence="2 11">
        <name>pyridoxal 5'-phosphate</name>
        <dbReference type="ChEBI" id="CHEBI:597326"/>
    </cofactor>
</comment>
<evidence type="ECO:0000256" key="10">
    <source>
        <dbReference type="ARBA" id="ARBA00023304"/>
    </source>
</evidence>
<organism evidence="14 15">
    <name type="scientific">Tetrahymena thermophila (strain SB210)</name>
    <dbReference type="NCBI Taxonomy" id="312017"/>
    <lineage>
        <taxon>Eukaryota</taxon>
        <taxon>Sar</taxon>
        <taxon>Alveolata</taxon>
        <taxon>Ciliophora</taxon>
        <taxon>Intramacronucleata</taxon>
        <taxon>Oligohymenophorea</taxon>
        <taxon>Hymenostomatida</taxon>
        <taxon>Tetrahymenina</taxon>
        <taxon>Tetrahymenidae</taxon>
        <taxon>Tetrahymena</taxon>
    </lineage>
</organism>
<feature type="compositionally biased region" description="Basic and acidic residues" evidence="12">
    <location>
        <begin position="12"/>
        <end position="23"/>
    </location>
</feature>
<dbReference type="InterPro" id="IPR050147">
    <property type="entry name" value="Ser/Thr_Dehydratase"/>
</dbReference>